<dbReference type="SUPFAM" id="SSF50985">
    <property type="entry name" value="RCC1/BLIP-II"/>
    <property type="match status" value="2"/>
</dbReference>
<accession>A0A2N8K9J2</accession>
<comment type="caution">
    <text evidence="1">The sequence shown here is derived from an EMBL/GenBank/DDBJ whole genome shotgun (WGS) entry which is preliminary data.</text>
</comment>
<protein>
    <submittedName>
        <fullName evidence="1">Uncharacterized protein</fullName>
    </submittedName>
</protein>
<dbReference type="PANTHER" id="PTHR45982">
    <property type="entry name" value="REGULATOR OF CHROMOSOME CONDENSATION"/>
    <property type="match status" value="1"/>
</dbReference>
<dbReference type="InterPro" id="IPR000408">
    <property type="entry name" value="Reg_chr_condens"/>
</dbReference>
<dbReference type="Pfam" id="PF00415">
    <property type="entry name" value="RCC1"/>
    <property type="match status" value="2"/>
</dbReference>
<dbReference type="Proteomes" id="UP000235994">
    <property type="component" value="Unassembled WGS sequence"/>
</dbReference>
<name>A0A2N8K9J2_9BURK</name>
<evidence type="ECO:0000313" key="1">
    <source>
        <dbReference type="EMBL" id="PND30118.1"/>
    </source>
</evidence>
<dbReference type="PRINTS" id="PR00633">
    <property type="entry name" value="RCCNDNSATION"/>
</dbReference>
<dbReference type="GO" id="GO:0005085">
    <property type="term" value="F:guanyl-nucleotide exchange factor activity"/>
    <property type="evidence" value="ECO:0007669"/>
    <property type="project" value="TreeGrafter"/>
</dbReference>
<dbReference type="AlphaFoldDB" id="A0A2N8K9J2"/>
<dbReference type="Gene3D" id="2.130.10.30">
    <property type="entry name" value="Regulator of chromosome condensation 1/beta-lactamase-inhibitor protein II"/>
    <property type="match status" value="2"/>
</dbReference>
<dbReference type="EMBL" id="POQS01000011">
    <property type="protein sequence ID" value="PND30118.1"/>
    <property type="molecule type" value="Genomic_DNA"/>
</dbReference>
<dbReference type="InterPro" id="IPR051553">
    <property type="entry name" value="Ran_GTPase-activating"/>
</dbReference>
<dbReference type="InterPro" id="IPR009091">
    <property type="entry name" value="RCC1/BLIP-II"/>
</dbReference>
<evidence type="ECO:0000313" key="2">
    <source>
        <dbReference type="Proteomes" id="UP000235994"/>
    </source>
</evidence>
<keyword evidence="2" id="KW-1185">Reference proteome</keyword>
<reference evidence="1 2" key="1">
    <citation type="submission" date="2018-01" db="EMBL/GenBank/DDBJ databases">
        <title>The draft genome of an aniline degradation strain ANB-1.</title>
        <authorList>
            <person name="Zhang L."/>
            <person name="Jiang J."/>
        </authorList>
    </citation>
    <scope>NUCLEOTIDE SEQUENCE [LARGE SCALE GENOMIC DNA]</scope>
    <source>
        <strain evidence="1 2">ANB-1</strain>
    </source>
</reference>
<proteinExistence type="predicted"/>
<dbReference type="GO" id="GO:0005737">
    <property type="term" value="C:cytoplasm"/>
    <property type="evidence" value="ECO:0007669"/>
    <property type="project" value="TreeGrafter"/>
</dbReference>
<sequence>MVLHANDQGGIEFRFPQDRNGTVAVSLMQTLQDSGAHYMPSNYHMMAVMTDGSVRGWGRAINGQLGEGSTADIYRTFPSRVAFPSGTPRIVKVLANRANTYYIDAEGGLWFSGDNTGNLCSGDGITGAAPVPRRLNGRCDIGETTRIVNLFLGSDFYAYYQAMALDDQGRVYAWGHNRYNSLGLASSSNTNVATLVPFTQDVPIKTAYLNGAYYAASHLIDYDGNCWASGQSGAAFLGGDTPPRHLRLDLGGQRVRKVISSELRNFDAAGAALDYRRVHGLITESGNLYVQHSTPDNTGMGTTAGYAQSLVDNPLLTGVADAYFANGGYLRGIALMQDGRVMGRGYSGYGFASDAGNTTTWLPIGGEHLTGVTKLRATAGRYGSLGLALRGDGRLVVWGRNEIGLHGNGVATEGPATGFVRSERPLIDFSLSGYVGYGAGDVNAAVHALNDRGQVLSWGAGNQCGDDDGDHCFSPSIIRF</sequence>
<gene>
    <name evidence="1" type="ORF">C1I89_30815</name>
</gene>
<organism evidence="1 2">
    <name type="scientific">Achromobacter pulmonis</name>
    <dbReference type="NCBI Taxonomy" id="1389932"/>
    <lineage>
        <taxon>Bacteria</taxon>
        <taxon>Pseudomonadati</taxon>
        <taxon>Pseudomonadota</taxon>
        <taxon>Betaproteobacteria</taxon>
        <taxon>Burkholderiales</taxon>
        <taxon>Alcaligenaceae</taxon>
        <taxon>Achromobacter</taxon>
    </lineage>
</organism>
<dbReference type="PROSITE" id="PS50012">
    <property type="entry name" value="RCC1_3"/>
    <property type="match status" value="2"/>
</dbReference>
<dbReference type="PANTHER" id="PTHR45982:SF1">
    <property type="entry name" value="REGULATOR OF CHROMOSOME CONDENSATION"/>
    <property type="match status" value="1"/>
</dbReference>